<name>A0A2L0ELA9_SORCE</name>
<keyword evidence="7 20" id="KW-0418">Kinase</keyword>
<accession>A0A2L0ELA9</accession>
<dbReference type="SMART" id="SM00304">
    <property type="entry name" value="HAMP"/>
    <property type="match status" value="1"/>
</dbReference>
<comment type="catalytic activity">
    <reaction evidence="1">
        <text>ATP + protein L-histidine = ADP + protein N-phospho-L-histidine.</text>
        <dbReference type="EC" id="2.7.13.3"/>
    </reaction>
</comment>
<proteinExistence type="predicted"/>
<keyword evidence="13" id="KW-0175">Coiled coil</keyword>
<dbReference type="PROSITE" id="PS50885">
    <property type="entry name" value="HAMP"/>
    <property type="match status" value="1"/>
</dbReference>
<dbReference type="EMBL" id="CP012673">
    <property type="protein sequence ID" value="AUX40075.1"/>
    <property type="molecule type" value="Genomic_DNA"/>
</dbReference>
<reference evidence="20 21" key="1">
    <citation type="submission" date="2015-09" db="EMBL/GenBank/DDBJ databases">
        <title>Sorangium comparison.</title>
        <authorList>
            <person name="Zaburannyi N."/>
            <person name="Bunk B."/>
            <person name="Overmann J."/>
            <person name="Mueller R."/>
        </authorList>
    </citation>
    <scope>NUCLEOTIDE SEQUENCE [LARGE SCALE GENOMIC DNA]</scope>
    <source>
        <strain evidence="20 21">So ce26</strain>
    </source>
</reference>
<dbReference type="InterPro" id="IPR005467">
    <property type="entry name" value="His_kinase_dom"/>
</dbReference>
<dbReference type="AlphaFoldDB" id="A0A2L0ELA9"/>
<evidence type="ECO:0000256" key="3">
    <source>
        <dbReference type="ARBA" id="ARBA00012438"/>
    </source>
</evidence>
<dbReference type="PRINTS" id="PR00344">
    <property type="entry name" value="BCTRLSENSOR"/>
</dbReference>
<protein>
    <recommendedName>
        <fullName evidence="3">histidine kinase</fullName>
        <ecNumber evidence="3">2.7.13.3</ecNumber>
    </recommendedName>
</protein>
<dbReference type="PANTHER" id="PTHR43047">
    <property type="entry name" value="TWO-COMPONENT HISTIDINE PROTEIN KINASE"/>
    <property type="match status" value="1"/>
</dbReference>
<evidence type="ECO:0000256" key="10">
    <source>
        <dbReference type="ARBA" id="ARBA00023136"/>
    </source>
</evidence>
<dbReference type="Pfam" id="PF00072">
    <property type="entry name" value="Response_reg"/>
    <property type="match status" value="1"/>
</dbReference>
<keyword evidence="5 20" id="KW-0808">Transferase</keyword>
<dbReference type="InterPro" id="IPR001789">
    <property type="entry name" value="Sig_transdc_resp-reg_receiver"/>
</dbReference>
<evidence type="ECO:0000259" key="19">
    <source>
        <dbReference type="PROSITE" id="PS50885"/>
    </source>
</evidence>
<feature type="domain" description="Response regulatory" evidence="18">
    <location>
        <begin position="672"/>
        <end position="788"/>
    </location>
</feature>
<evidence type="ECO:0000256" key="1">
    <source>
        <dbReference type="ARBA" id="ARBA00000085"/>
    </source>
</evidence>
<comment type="subcellular location">
    <subcellularLocation>
        <location evidence="2">Membrane</location>
    </subcellularLocation>
</comment>
<dbReference type="CDD" id="cd18773">
    <property type="entry name" value="PDC1_HK_sensor"/>
    <property type="match status" value="1"/>
</dbReference>
<dbReference type="Gene3D" id="3.30.565.10">
    <property type="entry name" value="Histidine kinase-like ATPase, C-terminal domain"/>
    <property type="match status" value="1"/>
</dbReference>
<evidence type="ECO:0000256" key="12">
    <source>
        <dbReference type="PROSITE-ProRule" id="PRU00169"/>
    </source>
</evidence>
<evidence type="ECO:0000256" key="2">
    <source>
        <dbReference type="ARBA" id="ARBA00004370"/>
    </source>
</evidence>
<dbReference type="CDD" id="cd17546">
    <property type="entry name" value="REC_hyHK_CKI1_RcsC-like"/>
    <property type="match status" value="1"/>
</dbReference>
<dbReference type="InterPro" id="IPR003660">
    <property type="entry name" value="HAMP_dom"/>
</dbReference>
<organism evidence="20 21">
    <name type="scientific">Sorangium cellulosum</name>
    <name type="common">Polyangium cellulosum</name>
    <dbReference type="NCBI Taxonomy" id="56"/>
    <lineage>
        <taxon>Bacteria</taxon>
        <taxon>Pseudomonadati</taxon>
        <taxon>Myxococcota</taxon>
        <taxon>Polyangia</taxon>
        <taxon>Polyangiales</taxon>
        <taxon>Polyangiaceae</taxon>
        <taxon>Sorangium</taxon>
    </lineage>
</organism>
<keyword evidence="11" id="KW-0131">Cell cycle</keyword>
<evidence type="ECO:0000256" key="13">
    <source>
        <dbReference type="SAM" id="Coils"/>
    </source>
</evidence>
<keyword evidence="10 15" id="KW-0472">Membrane</keyword>
<dbReference type="InterPro" id="IPR036890">
    <property type="entry name" value="HATPase_C_sf"/>
</dbReference>
<feature type="transmembrane region" description="Helical" evidence="15">
    <location>
        <begin position="301"/>
        <end position="319"/>
    </location>
</feature>
<feature type="signal peptide" evidence="16">
    <location>
        <begin position="1"/>
        <end position="31"/>
    </location>
</feature>
<evidence type="ECO:0000256" key="11">
    <source>
        <dbReference type="ARBA" id="ARBA00023306"/>
    </source>
</evidence>
<evidence type="ECO:0000256" key="6">
    <source>
        <dbReference type="ARBA" id="ARBA00022741"/>
    </source>
</evidence>
<dbReference type="PROSITE" id="PS50110">
    <property type="entry name" value="RESPONSE_REGULATORY"/>
    <property type="match status" value="1"/>
</dbReference>
<feature type="compositionally biased region" description="Low complexity" evidence="14">
    <location>
        <begin position="821"/>
        <end position="837"/>
    </location>
</feature>
<keyword evidence="4 12" id="KW-0597">Phosphoprotein</keyword>
<dbReference type="Gene3D" id="1.10.287.130">
    <property type="match status" value="1"/>
</dbReference>
<dbReference type="CDD" id="cd00082">
    <property type="entry name" value="HisKA"/>
    <property type="match status" value="1"/>
</dbReference>
<dbReference type="Pfam" id="PF00512">
    <property type="entry name" value="HisKA"/>
    <property type="match status" value="1"/>
</dbReference>
<dbReference type="InterPro" id="IPR003661">
    <property type="entry name" value="HisK_dim/P_dom"/>
</dbReference>
<dbReference type="GO" id="GO:0016020">
    <property type="term" value="C:membrane"/>
    <property type="evidence" value="ECO:0007669"/>
    <property type="project" value="UniProtKB-SubCell"/>
</dbReference>
<dbReference type="Proteomes" id="UP000238348">
    <property type="component" value="Chromosome"/>
</dbReference>
<dbReference type="PANTHER" id="PTHR43047:SF64">
    <property type="entry name" value="HISTIDINE KINASE CONTAINING CHEY-HOMOLOGOUS RECEIVER DOMAIN AND PAS DOMAIN-RELATED"/>
    <property type="match status" value="1"/>
</dbReference>
<evidence type="ECO:0000256" key="4">
    <source>
        <dbReference type="ARBA" id="ARBA00022553"/>
    </source>
</evidence>
<dbReference type="InterPro" id="IPR004358">
    <property type="entry name" value="Sig_transdc_His_kin-like_C"/>
</dbReference>
<evidence type="ECO:0000256" key="9">
    <source>
        <dbReference type="ARBA" id="ARBA00023012"/>
    </source>
</evidence>
<dbReference type="CDD" id="cd16922">
    <property type="entry name" value="HATPase_EvgS-ArcB-TorS-like"/>
    <property type="match status" value="1"/>
</dbReference>
<dbReference type="InterPro" id="IPR036097">
    <property type="entry name" value="HisK_dim/P_sf"/>
</dbReference>
<dbReference type="OrthoDB" id="9816309at2"/>
<dbReference type="EC" id="2.7.13.3" evidence="3"/>
<evidence type="ECO:0000256" key="5">
    <source>
        <dbReference type="ARBA" id="ARBA00022679"/>
    </source>
</evidence>
<evidence type="ECO:0000259" key="18">
    <source>
        <dbReference type="PROSITE" id="PS50110"/>
    </source>
</evidence>
<dbReference type="CDD" id="cd06225">
    <property type="entry name" value="HAMP"/>
    <property type="match status" value="1"/>
</dbReference>
<evidence type="ECO:0000256" key="15">
    <source>
        <dbReference type="SAM" id="Phobius"/>
    </source>
</evidence>
<keyword evidence="9" id="KW-0902">Two-component regulatory system</keyword>
<evidence type="ECO:0000256" key="14">
    <source>
        <dbReference type="SAM" id="MobiDB-lite"/>
    </source>
</evidence>
<feature type="domain" description="HAMP" evidence="19">
    <location>
        <begin position="321"/>
        <end position="373"/>
    </location>
</feature>
<evidence type="ECO:0000256" key="16">
    <source>
        <dbReference type="SAM" id="SignalP"/>
    </source>
</evidence>
<feature type="modified residue" description="4-aspartylphosphate" evidence="12">
    <location>
        <position position="721"/>
    </location>
</feature>
<evidence type="ECO:0000313" key="20">
    <source>
        <dbReference type="EMBL" id="AUX40075.1"/>
    </source>
</evidence>
<dbReference type="SMART" id="SM00388">
    <property type="entry name" value="HisKA"/>
    <property type="match status" value="1"/>
</dbReference>
<keyword evidence="15" id="KW-0812">Transmembrane</keyword>
<evidence type="ECO:0000259" key="17">
    <source>
        <dbReference type="PROSITE" id="PS50109"/>
    </source>
</evidence>
<feature type="coiled-coil region" evidence="13">
    <location>
        <begin position="358"/>
        <end position="399"/>
    </location>
</feature>
<dbReference type="SMART" id="SM00448">
    <property type="entry name" value="REC"/>
    <property type="match status" value="1"/>
</dbReference>
<dbReference type="FunFam" id="3.30.565.10:FF:000010">
    <property type="entry name" value="Sensor histidine kinase RcsC"/>
    <property type="match status" value="1"/>
</dbReference>
<dbReference type="SUPFAM" id="SSF55874">
    <property type="entry name" value="ATPase domain of HSP90 chaperone/DNA topoisomerase II/histidine kinase"/>
    <property type="match status" value="1"/>
</dbReference>
<keyword evidence="16" id="KW-0732">Signal</keyword>
<keyword evidence="8" id="KW-0067">ATP-binding</keyword>
<sequence>MKKLWKRSLLVQLVSCFSGLSLITVCVVAFAADHLAKGALQKAIESRLTVATSLKEYELAEWLTVARKDVLLLSQLAEVRAPLATLLAGGEATARGEAYERLRAHISDTVALMPEIKSVLITTNGGFVVFSSADRSLEGRFRPIGYPSTFFLRESAGSVIPNYYQSPTGDKALTFATPILDHRGVRMAAIMVDLHLGGIDALIREKTGLGSTAETYLVGRVANKNIFMAGDSPGEVGDAGAHSHGIDAAVARVSGQGTYVNYRGTPVIGSYRWLPNQNLALLAEVSQAEAFAPANRLSRSILLIGLTSSALLLLAVYLLSRRITRPILTITDAAVQLAGGNLSLTAPVVTEDEIGKLATAFNQMAAQLKQSFEELELRVEQRTAELREAKEAADFANKAKSEFLANMSHELRTPLNGILGYSQLLQRSRTLEKEERRFVEIVQLSGLHLLNLINDVLDFAKIEARRLELCPAPLHLPSFLRELIEVCRVRAEQKNIGLIHEAAADLPAAVHADEKRLRQVLMNLLSNAIKFTDAGAVTFRVMVIGAPGDAAGAPQSGQEPVSGAPGREGNVFLRFEVEDTGVGISPAHLERIFLPFEQAEHGAQHAEGTGLGLPISQRIVEAMGSTIRVRSEPGRGSTFWVDVELPRALTWDSSAGAAEPRMPAGYSGPRRTILVVDDQHENRLMLASFLEPLGFAVAQAADGQDALSMAADVRPDLIITDMRMPNIDGIELIRRLAQSPDLRGIPVIVSSASAFERDLQMSLAAGAVGFVSKPVQLPVLLRAIGEHLEITWVVEPASPGAPVHGDGPADASTSAERPDPGSEGATEGAASRAAAPPPEELAALKDLAERGRVDAIGARAIKIASSDPRLAPFADELTRLARGFQVRELSTFIESYQNETKRDS</sequence>
<dbReference type="GO" id="GO:0005524">
    <property type="term" value="F:ATP binding"/>
    <property type="evidence" value="ECO:0007669"/>
    <property type="project" value="UniProtKB-KW"/>
</dbReference>
<evidence type="ECO:0000256" key="7">
    <source>
        <dbReference type="ARBA" id="ARBA00022777"/>
    </source>
</evidence>
<dbReference type="Pfam" id="PF02518">
    <property type="entry name" value="HATPase_c"/>
    <property type="match status" value="1"/>
</dbReference>
<dbReference type="Pfam" id="PF00672">
    <property type="entry name" value="HAMP"/>
    <property type="match status" value="1"/>
</dbReference>
<feature type="region of interest" description="Disordered" evidence="14">
    <location>
        <begin position="799"/>
        <end position="837"/>
    </location>
</feature>
<dbReference type="SUPFAM" id="SSF47384">
    <property type="entry name" value="Homodimeric domain of signal transducing histidine kinase"/>
    <property type="match status" value="1"/>
</dbReference>
<evidence type="ECO:0000256" key="8">
    <source>
        <dbReference type="ARBA" id="ARBA00022840"/>
    </source>
</evidence>
<feature type="domain" description="Histidine kinase" evidence="17">
    <location>
        <begin position="406"/>
        <end position="647"/>
    </location>
</feature>
<dbReference type="InterPro" id="IPR011006">
    <property type="entry name" value="CheY-like_superfamily"/>
</dbReference>
<gene>
    <name evidence="20" type="primary">cpxA</name>
    <name evidence="20" type="ORF">SOCE26_014710</name>
</gene>
<keyword evidence="15" id="KW-1133">Transmembrane helix</keyword>
<dbReference type="PROSITE" id="PS50109">
    <property type="entry name" value="HIS_KIN"/>
    <property type="match status" value="1"/>
</dbReference>
<dbReference type="RefSeq" id="WP_104977943.1">
    <property type="nucleotide sequence ID" value="NZ_CP012673.1"/>
</dbReference>
<dbReference type="Gene3D" id="6.10.340.10">
    <property type="match status" value="1"/>
</dbReference>
<dbReference type="SUPFAM" id="SSF158472">
    <property type="entry name" value="HAMP domain-like"/>
    <property type="match status" value="1"/>
</dbReference>
<keyword evidence="6" id="KW-0547">Nucleotide-binding</keyword>
<feature type="chain" id="PRO_5014992261" description="histidine kinase" evidence="16">
    <location>
        <begin position="32"/>
        <end position="904"/>
    </location>
</feature>
<dbReference type="GO" id="GO:0000155">
    <property type="term" value="F:phosphorelay sensor kinase activity"/>
    <property type="evidence" value="ECO:0007669"/>
    <property type="project" value="InterPro"/>
</dbReference>
<dbReference type="Gene3D" id="3.40.50.2300">
    <property type="match status" value="1"/>
</dbReference>
<dbReference type="FunFam" id="1.10.287.130:FF:000038">
    <property type="entry name" value="Sensory transduction histidine kinase"/>
    <property type="match status" value="1"/>
</dbReference>
<dbReference type="SMART" id="SM00387">
    <property type="entry name" value="HATPase_c"/>
    <property type="match status" value="1"/>
</dbReference>
<dbReference type="SUPFAM" id="SSF52172">
    <property type="entry name" value="CheY-like"/>
    <property type="match status" value="1"/>
</dbReference>
<evidence type="ECO:0000313" key="21">
    <source>
        <dbReference type="Proteomes" id="UP000238348"/>
    </source>
</evidence>
<dbReference type="InterPro" id="IPR003594">
    <property type="entry name" value="HATPase_dom"/>
</dbReference>